<reference evidence="2" key="1">
    <citation type="submission" date="2022-11" db="UniProtKB">
        <authorList>
            <consortium name="WormBaseParasite"/>
        </authorList>
    </citation>
    <scope>IDENTIFICATION</scope>
</reference>
<organism evidence="1 2">
    <name type="scientific">Panagrolaimus sp. ES5</name>
    <dbReference type="NCBI Taxonomy" id="591445"/>
    <lineage>
        <taxon>Eukaryota</taxon>
        <taxon>Metazoa</taxon>
        <taxon>Ecdysozoa</taxon>
        <taxon>Nematoda</taxon>
        <taxon>Chromadorea</taxon>
        <taxon>Rhabditida</taxon>
        <taxon>Tylenchina</taxon>
        <taxon>Panagrolaimomorpha</taxon>
        <taxon>Panagrolaimoidea</taxon>
        <taxon>Panagrolaimidae</taxon>
        <taxon>Panagrolaimus</taxon>
    </lineage>
</organism>
<evidence type="ECO:0000313" key="1">
    <source>
        <dbReference type="Proteomes" id="UP000887579"/>
    </source>
</evidence>
<name>A0AC34G3N0_9BILA</name>
<evidence type="ECO:0000313" key="2">
    <source>
        <dbReference type="WBParaSite" id="ES5_v2.g24255.t1"/>
    </source>
</evidence>
<accession>A0AC34G3N0</accession>
<dbReference type="WBParaSite" id="ES5_v2.g24255.t1">
    <property type="protein sequence ID" value="ES5_v2.g24255.t1"/>
    <property type="gene ID" value="ES5_v2.g24255"/>
</dbReference>
<proteinExistence type="predicted"/>
<dbReference type="Proteomes" id="UP000887579">
    <property type="component" value="Unplaced"/>
</dbReference>
<protein>
    <submittedName>
        <fullName evidence="2">Uncharacterized protein</fullName>
    </submittedName>
</protein>
<sequence length="68" mass="7477">MIRTINGTRCYTCQTGPERIICSMQTECNGKACYVIMDGNYNVAGCTADIDPLTRLVGCYNQTSTRSV</sequence>